<keyword evidence="8 9" id="KW-0456">Lyase</keyword>
<evidence type="ECO:0000256" key="1">
    <source>
        <dbReference type="ARBA" id="ARBA00001784"/>
    </source>
</evidence>
<dbReference type="Gene3D" id="3.30.1330.80">
    <property type="entry name" value="Hypothetical protein, similar to alpha- acetolactate decarboxylase, domain 2"/>
    <property type="match status" value="2"/>
</dbReference>
<reference evidence="10 11" key="1">
    <citation type="submission" date="2014-02" db="EMBL/GenBank/DDBJ databases">
        <authorList>
            <person name="Manrique M."/>
        </authorList>
    </citation>
    <scope>NUCLEOTIDE SEQUENCE [LARGE SCALE GENOMIC DNA]</scope>
    <source>
        <strain evidence="10 11">LMG17956</strain>
    </source>
</reference>
<evidence type="ECO:0000256" key="5">
    <source>
        <dbReference type="ARBA" id="ARBA00020164"/>
    </source>
</evidence>
<dbReference type="PIRSF" id="PIRSF001332">
    <property type="entry name" value="Acetolac_decarb"/>
    <property type="match status" value="1"/>
</dbReference>
<evidence type="ECO:0000256" key="2">
    <source>
        <dbReference type="ARBA" id="ARBA00005170"/>
    </source>
</evidence>
<comment type="caution">
    <text evidence="10">The sequence shown here is derived from an EMBL/GenBank/DDBJ whole genome shotgun (WGS) entry which is preliminary data.</text>
</comment>
<protein>
    <recommendedName>
        <fullName evidence="5 9">Alpha-acetolactate decarboxylase</fullName>
        <ecNumber evidence="4 9">4.1.1.5</ecNumber>
    </recommendedName>
</protein>
<dbReference type="SUPFAM" id="SSF117856">
    <property type="entry name" value="AF0104/ALDC/Ptd012-like"/>
    <property type="match status" value="1"/>
</dbReference>
<dbReference type="EMBL" id="CCBC010000128">
    <property type="protein sequence ID" value="CDO17369.1"/>
    <property type="molecule type" value="Genomic_DNA"/>
</dbReference>
<dbReference type="Pfam" id="PF03306">
    <property type="entry name" value="AAL_decarboxy"/>
    <property type="match status" value="1"/>
</dbReference>
<dbReference type="EC" id="4.1.1.5" evidence="4 9"/>
<organism evidence="10 11">
    <name type="scientific">Streptococcus gallolyticus</name>
    <dbReference type="NCBI Taxonomy" id="315405"/>
    <lineage>
        <taxon>Bacteria</taxon>
        <taxon>Bacillati</taxon>
        <taxon>Bacillota</taxon>
        <taxon>Bacilli</taxon>
        <taxon>Lactobacillales</taxon>
        <taxon>Streptococcaceae</taxon>
        <taxon>Streptococcus</taxon>
    </lineage>
</organism>
<accession>A0A060RGC0</accession>
<evidence type="ECO:0000256" key="6">
    <source>
        <dbReference type="ARBA" id="ARBA00022793"/>
    </source>
</evidence>
<comment type="similarity">
    <text evidence="3 9">Belongs to the alpha-acetolactate decarboxylase family.</text>
</comment>
<dbReference type="InterPro" id="IPR005128">
    <property type="entry name" value="Acetolactate_a_deCO2ase"/>
</dbReference>
<dbReference type="CDD" id="cd17299">
    <property type="entry name" value="acetolactate_decarboxylase"/>
    <property type="match status" value="1"/>
</dbReference>
<dbReference type="GO" id="GO:0045151">
    <property type="term" value="P:acetoin biosynthetic process"/>
    <property type="evidence" value="ECO:0007669"/>
    <property type="project" value="UniProtKB-UniRule"/>
</dbReference>
<keyword evidence="6 9" id="KW-0210">Decarboxylase</keyword>
<comment type="pathway">
    <text evidence="2 9">Polyol metabolism; (R,R)-butane-2,3-diol biosynthesis; (R,R)-butane-2,3-diol from pyruvate: step 2/3.</text>
</comment>
<keyword evidence="7 9" id="KW-0005">Acetoin biosynthesis</keyword>
<evidence type="ECO:0000256" key="7">
    <source>
        <dbReference type="ARBA" id="ARBA00023061"/>
    </source>
</evidence>
<dbReference type="Proteomes" id="UP000027584">
    <property type="component" value="Unassembled WGS sequence"/>
</dbReference>
<gene>
    <name evidence="10" type="ORF">BN963_SGAL_00558</name>
</gene>
<evidence type="ECO:0000256" key="9">
    <source>
        <dbReference type="PIRNR" id="PIRNR001332"/>
    </source>
</evidence>
<proteinExistence type="inferred from homology"/>
<dbReference type="GO" id="GO:0047605">
    <property type="term" value="F:acetolactate decarboxylase activity"/>
    <property type="evidence" value="ECO:0007669"/>
    <property type="project" value="UniProtKB-UniRule"/>
</dbReference>
<dbReference type="UniPathway" id="UPA00626">
    <property type="reaction ID" value="UER00678"/>
</dbReference>
<evidence type="ECO:0000313" key="11">
    <source>
        <dbReference type="Proteomes" id="UP000027584"/>
    </source>
</evidence>
<dbReference type="AlphaFoldDB" id="A0A060RGC0"/>
<dbReference type="NCBIfam" id="TIGR01252">
    <property type="entry name" value="acetolac_decarb"/>
    <property type="match status" value="1"/>
</dbReference>
<evidence type="ECO:0000313" key="10">
    <source>
        <dbReference type="EMBL" id="CDO17369.1"/>
    </source>
</evidence>
<reference evidence="10 11" key="2">
    <citation type="submission" date="2014-05" db="EMBL/GenBank/DDBJ databases">
        <title>Genome sequence of Streptococcus gallolyticus.</title>
        <authorList>
            <person name="Del Campo R."/>
        </authorList>
    </citation>
    <scope>NUCLEOTIDE SEQUENCE [LARGE SCALE GENOMIC DNA]</scope>
    <source>
        <strain evidence="10 11">LMG17956</strain>
    </source>
</reference>
<dbReference type="PANTHER" id="PTHR35524">
    <property type="entry name" value="ALPHA-ACETOLACTATE DECARBOXYLASE"/>
    <property type="match status" value="1"/>
</dbReference>
<evidence type="ECO:0000256" key="8">
    <source>
        <dbReference type="ARBA" id="ARBA00023239"/>
    </source>
</evidence>
<evidence type="ECO:0000256" key="4">
    <source>
        <dbReference type="ARBA" id="ARBA00013204"/>
    </source>
</evidence>
<name>A0A060RGC0_9STRE</name>
<comment type="catalytic activity">
    <reaction evidence="1 9">
        <text>(2S)-2-acetolactate + H(+) = (R)-acetoin + CO2</text>
        <dbReference type="Rhea" id="RHEA:21580"/>
        <dbReference type="ChEBI" id="CHEBI:15378"/>
        <dbReference type="ChEBI" id="CHEBI:15686"/>
        <dbReference type="ChEBI" id="CHEBI:16526"/>
        <dbReference type="ChEBI" id="CHEBI:58476"/>
        <dbReference type="EC" id="4.1.1.5"/>
    </reaction>
</comment>
<dbReference type="PANTHER" id="PTHR35524:SF1">
    <property type="entry name" value="ALPHA-ACETOLACTATE DECARBOXYLASE"/>
    <property type="match status" value="1"/>
</dbReference>
<sequence>MTKVKENMSEAIKLFQYNTLSALMSGLYGGTLTIGELLEHGDLGIGTLDSIDGELIILDGKAYQAKGSEGKAEVVEVSDDVKVPYAAVVPHQAEVIFKQRFAMTDKELEKRIESYYDGVNLFRSIKIKGTFAKMHVRMIPKSAPDIKFADVATHQPEYTRENISGTIVGIWTPQMFHGVSSAGYHLHFISDDFTFGGHIMDFVISEGVVEVGPVDQLDQRFPVQDRKYLFAKFNMDELKEDITKSE</sequence>
<evidence type="ECO:0000256" key="3">
    <source>
        <dbReference type="ARBA" id="ARBA00007106"/>
    </source>
</evidence>